<dbReference type="EMBL" id="JAGMUU010000002">
    <property type="protein sequence ID" value="KAH7160230.1"/>
    <property type="molecule type" value="Genomic_DNA"/>
</dbReference>
<organism evidence="1 2">
    <name type="scientific">Dactylonectria estremocensis</name>
    <dbReference type="NCBI Taxonomy" id="1079267"/>
    <lineage>
        <taxon>Eukaryota</taxon>
        <taxon>Fungi</taxon>
        <taxon>Dikarya</taxon>
        <taxon>Ascomycota</taxon>
        <taxon>Pezizomycotina</taxon>
        <taxon>Sordariomycetes</taxon>
        <taxon>Hypocreomycetidae</taxon>
        <taxon>Hypocreales</taxon>
        <taxon>Nectriaceae</taxon>
        <taxon>Dactylonectria</taxon>
    </lineage>
</organism>
<keyword evidence="2" id="KW-1185">Reference proteome</keyword>
<evidence type="ECO:0000313" key="2">
    <source>
        <dbReference type="Proteomes" id="UP000717696"/>
    </source>
</evidence>
<name>A0A9P9FC84_9HYPO</name>
<dbReference type="AlphaFoldDB" id="A0A9P9FC84"/>
<accession>A0A9P9FC84</accession>
<dbReference type="Proteomes" id="UP000717696">
    <property type="component" value="Unassembled WGS sequence"/>
</dbReference>
<protein>
    <submittedName>
        <fullName evidence="1">Uncharacterized protein</fullName>
    </submittedName>
</protein>
<reference evidence="1" key="1">
    <citation type="journal article" date="2021" name="Nat. Commun.">
        <title>Genetic determinants of endophytism in the Arabidopsis root mycobiome.</title>
        <authorList>
            <person name="Mesny F."/>
            <person name="Miyauchi S."/>
            <person name="Thiergart T."/>
            <person name="Pickel B."/>
            <person name="Atanasova L."/>
            <person name="Karlsson M."/>
            <person name="Huettel B."/>
            <person name="Barry K.W."/>
            <person name="Haridas S."/>
            <person name="Chen C."/>
            <person name="Bauer D."/>
            <person name="Andreopoulos W."/>
            <person name="Pangilinan J."/>
            <person name="LaButti K."/>
            <person name="Riley R."/>
            <person name="Lipzen A."/>
            <person name="Clum A."/>
            <person name="Drula E."/>
            <person name="Henrissat B."/>
            <person name="Kohler A."/>
            <person name="Grigoriev I.V."/>
            <person name="Martin F.M."/>
            <person name="Hacquard S."/>
        </authorList>
    </citation>
    <scope>NUCLEOTIDE SEQUENCE</scope>
    <source>
        <strain evidence="1">MPI-CAGE-AT-0021</strain>
    </source>
</reference>
<evidence type="ECO:0000313" key="1">
    <source>
        <dbReference type="EMBL" id="KAH7160230.1"/>
    </source>
</evidence>
<comment type="caution">
    <text evidence="1">The sequence shown here is derived from an EMBL/GenBank/DDBJ whole genome shotgun (WGS) entry which is preliminary data.</text>
</comment>
<gene>
    <name evidence="1" type="ORF">B0J13DRAFT_124570</name>
</gene>
<sequence length="165" mass="18007">MQSDTKLHTSSLCPISVLFAAGRSPLRGAPFTPREYPRRCHSLNSSSHPHAGDIPLTWPFTAPIGPPFTLGKHGGLSENLRPRAARSAGALVATGLFCRPFFFIRSAPAPVLRPICAWSGWDFCRQASAHGGRGEHGRLTCPTYHDQRQHVLPIEKPGCECEVVM</sequence>
<proteinExistence type="predicted"/>